<dbReference type="Proteomes" id="UP000610594">
    <property type="component" value="Unassembled WGS sequence"/>
</dbReference>
<evidence type="ECO:0000313" key="3">
    <source>
        <dbReference type="Proteomes" id="UP000610594"/>
    </source>
</evidence>
<protein>
    <submittedName>
        <fullName evidence="2">Uncharacterized protein</fullName>
    </submittedName>
</protein>
<name>A0ABX0MLU5_9BURK</name>
<organism evidence="2 3">
    <name type="scientific">Massilia genomosp. 1</name>
    <dbReference type="NCBI Taxonomy" id="2609280"/>
    <lineage>
        <taxon>Bacteria</taxon>
        <taxon>Pseudomonadati</taxon>
        <taxon>Pseudomonadota</taxon>
        <taxon>Betaproteobacteria</taxon>
        <taxon>Burkholderiales</taxon>
        <taxon>Oxalobacteraceae</taxon>
        <taxon>Telluria group</taxon>
        <taxon>Massilia</taxon>
    </lineage>
</organism>
<proteinExistence type="predicted"/>
<accession>A0ABX0MLU5</accession>
<reference evidence="2 3" key="1">
    <citation type="submission" date="2019-10" db="EMBL/GenBank/DDBJ databases">
        <title>Taxonomy of Antarctic Massilia spp.: description of Massilia rubra sp. nov., Massilia aquatica sp. nov., Massilia mucilaginosa sp. nov., Massilia frigida sp. nov. isolated from streams, lakes and regoliths.</title>
        <authorList>
            <person name="Holochova P."/>
            <person name="Sedlacek I."/>
            <person name="Kralova S."/>
            <person name="Maslanova I."/>
            <person name="Busse H.-J."/>
            <person name="Stankova E."/>
            <person name="Vrbovska V."/>
            <person name="Kovarovic V."/>
            <person name="Bartak M."/>
            <person name="Svec P."/>
            <person name="Pantucek R."/>
        </authorList>
    </citation>
    <scope>NUCLEOTIDE SEQUENCE [LARGE SCALE GENOMIC DNA]</scope>
    <source>
        <strain evidence="2 3">CCM 8694</strain>
    </source>
</reference>
<comment type="caution">
    <text evidence="2">The sequence shown here is derived from an EMBL/GenBank/DDBJ whole genome shotgun (WGS) entry which is preliminary data.</text>
</comment>
<dbReference type="RefSeq" id="WP_167235833.1">
    <property type="nucleotide sequence ID" value="NZ_WHJF01000008.1"/>
</dbReference>
<evidence type="ECO:0000313" key="2">
    <source>
        <dbReference type="EMBL" id="NHZ61585.1"/>
    </source>
</evidence>
<feature type="chain" id="PRO_5046521455" evidence="1">
    <location>
        <begin position="21"/>
        <end position="231"/>
    </location>
</feature>
<sequence length="231" mass="25549">MRGARALAMLSMLAAGAPAAAETMIPLQARAPSEAEVKTFHAYYQKRFPDNHGAQPAFAVTRPHIDARWQLTATVNMAPRRGLKLLCRMQRIEFTYAASGQWSADEHLRQFVWLDRASGCAIPAKPVELLQRMPDTELTAVLAQQATLLDKARLLMAGNSDCARYRSLPFALHAIDVGATGSSSEEMVALNYRTAYDADVTVWARRSGADYDPWNAACGRTIKPWTTQDRP</sequence>
<gene>
    <name evidence="2" type="ORF">F1735_04600</name>
</gene>
<dbReference type="EMBL" id="WHJF01000008">
    <property type="protein sequence ID" value="NHZ61585.1"/>
    <property type="molecule type" value="Genomic_DNA"/>
</dbReference>
<keyword evidence="1" id="KW-0732">Signal</keyword>
<evidence type="ECO:0000256" key="1">
    <source>
        <dbReference type="SAM" id="SignalP"/>
    </source>
</evidence>
<keyword evidence="3" id="KW-1185">Reference proteome</keyword>
<feature type="signal peptide" evidence="1">
    <location>
        <begin position="1"/>
        <end position="20"/>
    </location>
</feature>